<evidence type="ECO:0000256" key="2">
    <source>
        <dbReference type="SAM" id="Coils"/>
    </source>
</evidence>
<dbReference type="GO" id="GO:0007165">
    <property type="term" value="P:signal transduction"/>
    <property type="evidence" value="ECO:0007669"/>
    <property type="project" value="InterPro"/>
</dbReference>
<dbReference type="InterPro" id="IPR008936">
    <property type="entry name" value="Rho_GTPase_activation_prot"/>
</dbReference>
<feature type="domain" description="Rho-GAP" evidence="4">
    <location>
        <begin position="285"/>
        <end position="482"/>
    </location>
</feature>
<dbReference type="EMBL" id="CAJNRG010005825">
    <property type="protein sequence ID" value="CAF2080612.1"/>
    <property type="molecule type" value="Genomic_DNA"/>
</dbReference>
<feature type="coiled-coil region" evidence="2">
    <location>
        <begin position="144"/>
        <end position="192"/>
    </location>
</feature>
<dbReference type="SMART" id="SM00324">
    <property type="entry name" value="RhoGAP"/>
    <property type="match status" value="1"/>
</dbReference>
<feature type="region of interest" description="Disordered" evidence="3">
    <location>
        <begin position="518"/>
        <end position="552"/>
    </location>
</feature>
<sequence length="727" mass="83077">MTSNRKHSLIDTLTIENNFSDNHQSNSERRWRRSSIAVFPWMNKFKPFIYGAKNDDVPDCYNRVRYIRDSCKVLSDLWKTDKDFLNKSIDNDVSKSFKEFRLSDVARSYRSPCGINGSPSILNQTIDDLIQIHDYIDIKRKEWLDQLKKIIEQARDKQSNIRQTMIEHRDNYEKAQRKLETADSNLKKFQTRSDRLTVSNFDERSRELEDIRTECEQARTLSRDLYATETYRFASEEHQITVDIFSKYLFEQNQFYNEVSKFLSLKMPIIEDRLENDELKPLFGYDLIKHCSKRSDNLIAYPIEICIRLLENSLREEGLFRLAPSHAKQKKLVAELDLQSIDKASTLNELNYDPHVAASTLKQYLRELPDCLLTNVLLSQWNQVPSLTSEQARLERISQLINQLPEINYYNLCYLVRFLSRVAEYSSENKMTPSNLAICIGCSILYGKDQSLSSSSHASISNSYTAASTILELMIIHHKLLFTNYSQQEQISKSFKSQPDLIPTEFYPKSRTVSNENLLEAPNLSGYAQPSPGTRRKNKAPPPPPSSIPSQSCLYNQQTIIGDINNDKISSEINSNDQLSNENLTVTSSSSFSPSDRIHRRTPSGGTQLDRPGAPPPLPPSVVLVSSPIFQSKQRISFPLSKTNYEQEISSNIEEKTIENDLSQDSPTVRTTTTTVINDGVNVGKLILELNNRMAAAKTNNSQTSNNIRASSIRNSTLSSPGETTDF</sequence>
<keyword evidence="2" id="KW-0175">Coiled coil</keyword>
<dbReference type="Proteomes" id="UP000663856">
    <property type="component" value="Unassembled WGS sequence"/>
</dbReference>
<evidence type="ECO:0000313" key="6">
    <source>
        <dbReference type="EMBL" id="CAF2080612.1"/>
    </source>
</evidence>
<dbReference type="Gene3D" id="1.10.555.10">
    <property type="entry name" value="Rho GTPase activation protein"/>
    <property type="match status" value="1"/>
</dbReference>
<feature type="compositionally biased region" description="Polar residues" evidence="3">
    <location>
        <begin position="572"/>
        <end position="587"/>
    </location>
</feature>
<feature type="region of interest" description="Disordered" evidence="3">
    <location>
        <begin position="698"/>
        <end position="727"/>
    </location>
</feature>
<evidence type="ECO:0000313" key="8">
    <source>
        <dbReference type="Proteomes" id="UP000663824"/>
    </source>
</evidence>
<dbReference type="Proteomes" id="UP000663824">
    <property type="component" value="Unassembled WGS sequence"/>
</dbReference>
<evidence type="ECO:0000256" key="1">
    <source>
        <dbReference type="ARBA" id="ARBA00022468"/>
    </source>
</evidence>
<dbReference type="Pfam" id="PF00620">
    <property type="entry name" value="RhoGAP"/>
    <property type="match status" value="1"/>
</dbReference>
<proteinExistence type="predicted"/>
<organism evidence="5 8">
    <name type="scientific">Rotaria magnacalcarata</name>
    <dbReference type="NCBI Taxonomy" id="392030"/>
    <lineage>
        <taxon>Eukaryota</taxon>
        <taxon>Metazoa</taxon>
        <taxon>Spiralia</taxon>
        <taxon>Gnathifera</taxon>
        <taxon>Rotifera</taxon>
        <taxon>Eurotatoria</taxon>
        <taxon>Bdelloidea</taxon>
        <taxon>Philodinida</taxon>
        <taxon>Philodinidae</taxon>
        <taxon>Rotaria</taxon>
    </lineage>
</organism>
<dbReference type="PANTHER" id="PTHR14130:SF14">
    <property type="entry name" value="RHO GTPASE-ACTIVATING PROTEIN 92B"/>
    <property type="match status" value="1"/>
</dbReference>
<feature type="compositionally biased region" description="Polar residues" evidence="3">
    <location>
        <begin position="717"/>
        <end position="727"/>
    </location>
</feature>
<gene>
    <name evidence="5" type="ORF">MBJ925_LOCUS17224</name>
    <name evidence="7" type="ORF">WKI299_LOCUS25571</name>
    <name evidence="6" type="ORF">XDN619_LOCUS14661</name>
</gene>
<comment type="caution">
    <text evidence="5">The sequence shown here is derived from an EMBL/GenBank/DDBJ whole genome shotgun (WGS) entry which is preliminary data.</text>
</comment>
<reference evidence="5" key="1">
    <citation type="submission" date="2021-02" db="EMBL/GenBank/DDBJ databases">
        <authorList>
            <person name="Nowell W R."/>
        </authorList>
    </citation>
    <scope>NUCLEOTIDE SEQUENCE</scope>
</reference>
<evidence type="ECO:0000259" key="4">
    <source>
        <dbReference type="PROSITE" id="PS50238"/>
    </source>
</evidence>
<protein>
    <recommendedName>
        <fullName evidence="4">Rho-GAP domain-containing protein</fullName>
    </recommendedName>
</protein>
<dbReference type="GO" id="GO:0005096">
    <property type="term" value="F:GTPase activator activity"/>
    <property type="evidence" value="ECO:0007669"/>
    <property type="project" value="UniProtKB-KW"/>
</dbReference>
<dbReference type="PANTHER" id="PTHR14130">
    <property type="entry name" value="3BP-1 RELATED RHOGAP"/>
    <property type="match status" value="1"/>
</dbReference>
<dbReference type="Proteomes" id="UP000663887">
    <property type="component" value="Unassembled WGS sequence"/>
</dbReference>
<dbReference type="InterPro" id="IPR000198">
    <property type="entry name" value="RhoGAP_dom"/>
</dbReference>
<dbReference type="InterPro" id="IPR047165">
    <property type="entry name" value="RHG17/44/SH3BP1-like"/>
</dbReference>
<name>A0A816RIG5_9BILA</name>
<evidence type="ECO:0000256" key="3">
    <source>
        <dbReference type="SAM" id="MobiDB-lite"/>
    </source>
</evidence>
<keyword evidence="1" id="KW-0343">GTPase activation</keyword>
<dbReference type="GO" id="GO:0032956">
    <property type="term" value="P:regulation of actin cytoskeleton organization"/>
    <property type="evidence" value="ECO:0007669"/>
    <property type="project" value="TreeGrafter"/>
</dbReference>
<feature type="compositionally biased region" description="Low complexity" evidence="3">
    <location>
        <begin position="705"/>
        <end position="716"/>
    </location>
</feature>
<dbReference type="GO" id="GO:0035020">
    <property type="term" value="P:regulation of Rac protein signal transduction"/>
    <property type="evidence" value="ECO:0007669"/>
    <property type="project" value="TreeGrafter"/>
</dbReference>
<dbReference type="EMBL" id="CAJNRE010008557">
    <property type="protein sequence ID" value="CAF2073911.1"/>
    <property type="molecule type" value="Genomic_DNA"/>
</dbReference>
<evidence type="ECO:0000313" key="7">
    <source>
        <dbReference type="EMBL" id="CAF2127217.1"/>
    </source>
</evidence>
<dbReference type="PROSITE" id="PS50238">
    <property type="entry name" value="RHOGAP"/>
    <property type="match status" value="1"/>
</dbReference>
<dbReference type="SUPFAM" id="SSF48350">
    <property type="entry name" value="GTPase activation domain, GAP"/>
    <property type="match status" value="1"/>
</dbReference>
<feature type="region of interest" description="Disordered" evidence="3">
    <location>
        <begin position="572"/>
        <end position="619"/>
    </location>
</feature>
<dbReference type="AlphaFoldDB" id="A0A816RIG5"/>
<dbReference type="EMBL" id="CAJNRF010011032">
    <property type="protein sequence ID" value="CAF2127217.1"/>
    <property type="molecule type" value="Genomic_DNA"/>
</dbReference>
<accession>A0A816RIG5</accession>
<evidence type="ECO:0000313" key="5">
    <source>
        <dbReference type="EMBL" id="CAF2073911.1"/>
    </source>
</evidence>